<organism evidence="1 2">
    <name type="scientific">Arenimonas oryziterrae DSM 21050 = YC6267</name>
    <dbReference type="NCBI Taxonomy" id="1121015"/>
    <lineage>
        <taxon>Bacteria</taxon>
        <taxon>Pseudomonadati</taxon>
        <taxon>Pseudomonadota</taxon>
        <taxon>Gammaproteobacteria</taxon>
        <taxon>Lysobacterales</taxon>
        <taxon>Lysobacteraceae</taxon>
        <taxon>Arenimonas</taxon>
    </lineage>
</organism>
<evidence type="ECO:0000313" key="1">
    <source>
        <dbReference type="EMBL" id="KFN42353.1"/>
    </source>
</evidence>
<dbReference type="RefSeq" id="WP_022970456.1">
    <property type="nucleotide sequence ID" value="NZ_ATVD01000008.1"/>
</dbReference>
<proteinExistence type="predicted"/>
<dbReference type="Proteomes" id="UP000029385">
    <property type="component" value="Unassembled WGS sequence"/>
</dbReference>
<protein>
    <submittedName>
        <fullName evidence="1">Uncharacterized protein</fullName>
    </submittedName>
</protein>
<dbReference type="AlphaFoldDB" id="A0A091AQA9"/>
<reference evidence="1 2" key="1">
    <citation type="submission" date="2013-09" db="EMBL/GenBank/DDBJ databases">
        <title>Genome sequencing of Arenimonas oryziterrae.</title>
        <authorList>
            <person name="Chen F."/>
            <person name="Wang G."/>
        </authorList>
    </citation>
    <scope>NUCLEOTIDE SEQUENCE [LARGE SCALE GENOMIC DNA]</scope>
    <source>
        <strain evidence="1 2">YC6267</strain>
    </source>
</reference>
<dbReference type="PATRIC" id="fig|1121015.4.peg.2323"/>
<dbReference type="EMBL" id="AVCI01000011">
    <property type="protein sequence ID" value="KFN42353.1"/>
    <property type="molecule type" value="Genomic_DNA"/>
</dbReference>
<name>A0A091AQA9_9GAMM</name>
<dbReference type="Gene3D" id="2.60.120.260">
    <property type="entry name" value="Galactose-binding domain-like"/>
    <property type="match status" value="1"/>
</dbReference>
<evidence type="ECO:0000313" key="2">
    <source>
        <dbReference type="Proteomes" id="UP000029385"/>
    </source>
</evidence>
<gene>
    <name evidence="1" type="ORF">N789_14280</name>
</gene>
<keyword evidence="2" id="KW-1185">Reference proteome</keyword>
<sequence length="576" mass="58867">MFASEIGSGRGRHDRALRDLAILFDGGAYFPNRWSDGKTLYQDSTGGTPVTAVGQAVGLIIDKLRSDGRGVVNYLTFSNQLDNSAWTKNTATITANAHADSTGAMTLDKVVETAATSLHGVQRSPGVLSVSAPWVISFEACAAERTMVSISDGGSNALSATYDLAAGTVLNVQSGYTASITATATTGVYLCTFGSTSVASPAVQIRVSLRTTSTAGASNSYLGVAGSGLYLGRFQFEKGSAPTSYQDNGVAVGGPGRHLYQSTATARGTLSGTVGTLGSELVTDGDMSAQGAWTTPAGIAIAGGVMTFTPTGAANNATRPITVTPGETYQFSIQMSGYIAGTCAPSFQGGTATSATAIAANGTVVFTLRAETGNITVRLQGSSTANFTIDNVSVKQVLTWTGPYGIVGDGVDDNYAEANTHAGALPMTMALAFSKDAQSSIIAFGSALGNTDCFVFLNVGSSNRFGASLRHNLRGVAQANSGVNDSPIITPQVATALATVGSNDIQIDNKPVVSIANTWLVSDSYANAKIRLGGTSGAAFLKGPFFGGIVLFGDAGADGRAHLKSILAKEIGTYVL</sequence>
<dbReference type="STRING" id="1121015.GCA_000420545_02868"/>
<comment type="caution">
    <text evidence="1">The sequence shown here is derived from an EMBL/GenBank/DDBJ whole genome shotgun (WGS) entry which is preliminary data.</text>
</comment>
<accession>A0A091AQA9</accession>